<feature type="compositionally biased region" description="Polar residues" evidence="2">
    <location>
        <begin position="469"/>
        <end position="480"/>
    </location>
</feature>
<keyword evidence="4" id="KW-1185">Reference proteome</keyword>
<feature type="compositionally biased region" description="Pro residues" evidence="2">
    <location>
        <begin position="292"/>
        <end position="306"/>
    </location>
</feature>
<evidence type="ECO:0000313" key="4">
    <source>
        <dbReference type="Proteomes" id="UP000186817"/>
    </source>
</evidence>
<dbReference type="OrthoDB" id="423348at2759"/>
<gene>
    <name evidence="3" type="ORF">AK812_SmicGene30160</name>
</gene>
<sequence>MKIRFKGTFRRMAHSAFVDPCISACVALDFLSSHSSWQELSDLAPAPSRQTIVCQKDYFQRLQQMGKQQSWNKDKWPKQGGNYSPSWSMWRGAKQSRSNWDDRQPSASRNPFPSYDSVRVDQDDKKITVLKETRTGTPSAGSQGMSLVQSVQYAVNAARKSSNRVAKLKRDIELKDAQWQQYTRDLKASFAQEKERHAAAVQSLEQELLAAQEAAQVDQHAIQKAADNCFLTGGGAGEGDNAAWNALMAEDVNMDGPPTVPREIWEYMAHAAMQLRGQSQQQAGVTQRAAAPAPPGLAAPGPPVPPPPAPMVPNVQSKVEMAFSAPPGQGVQSEPKAPEGSAYSALSPSGVNARVSPYPTSSPLPQSLIPERSQGVPGPVVAPHIPGHPAMADGGHMHLKEGAGAREGVHTHPERLGAEGPSLGHKLDAKRAREPFQATENTGPAMRPFRQTAAPPATGKPPEPPGGLTTHSGQAANTGPTGPGPEIHSMQDDDNTLDVETSPGFANLE</sequence>
<proteinExistence type="predicted"/>
<feature type="coiled-coil region" evidence="1">
    <location>
        <begin position="187"/>
        <end position="214"/>
    </location>
</feature>
<name>A0A1Q9D003_SYMMI</name>
<comment type="caution">
    <text evidence="3">The sequence shown here is derived from an EMBL/GenBank/DDBJ whole genome shotgun (WGS) entry which is preliminary data.</text>
</comment>
<keyword evidence="1" id="KW-0175">Coiled coil</keyword>
<feature type="compositionally biased region" description="Basic and acidic residues" evidence="2">
    <location>
        <begin position="425"/>
        <end position="434"/>
    </location>
</feature>
<feature type="compositionally biased region" description="Polar residues" evidence="2">
    <location>
        <begin position="276"/>
        <end position="285"/>
    </location>
</feature>
<accession>A0A1Q9D003</accession>
<dbReference type="Proteomes" id="UP000186817">
    <property type="component" value="Unassembled WGS sequence"/>
</dbReference>
<dbReference type="AlphaFoldDB" id="A0A1Q9D003"/>
<evidence type="ECO:0000256" key="1">
    <source>
        <dbReference type="SAM" id="Coils"/>
    </source>
</evidence>
<dbReference type="EMBL" id="LSRX01000811">
    <property type="protein sequence ID" value="OLP88493.1"/>
    <property type="molecule type" value="Genomic_DNA"/>
</dbReference>
<feature type="compositionally biased region" description="Basic and acidic residues" evidence="2">
    <location>
        <begin position="395"/>
        <end position="417"/>
    </location>
</feature>
<evidence type="ECO:0000256" key="2">
    <source>
        <dbReference type="SAM" id="MobiDB-lite"/>
    </source>
</evidence>
<reference evidence="3 4" key="1">
    <citation type="submission" date="2016-02" db="EMBL/GenBank/DDBJ databases">
        <title>Genome analysis of coral dinoflagellate symbionts highlights evolutionary adaptations to a symbiotic lifestyle.</title>
        <authorList>
            <person name="Aranda M."/>
            <person name="Li Y."/>
            <person name="Liew Y.J."/>
            <person name="Baumgarten S."/>
            <person name="Simakov O."/>
            <person name="Wilson M."/>
            <person name="Piel J."/>
            <person name="Ashoor H."/>
            <person name="Bougouffa S."/>
            <person name="Bajic V.B."/>
            <person name="Ryu T."/>
            <person name="Ravasi T."/>
            <person name="Bayer T."/>
            <person name="Micklem G."/>
            <person name="Kim H."/>
            <person name="Bhak J."/>
            <person name="Lajeunesse T.C."/>
            <person name="Voolstra C.R."/>
        </authorList>
    </citation>
    <scope>NUCLEOTIDE SEQUENCE [LARGE SCALE GENOMIC DNA]</scope>
    <source>
        <strain evidence="3 4">CCMP2467</strain>
    </source>
</reference>
<feature type="region of interest" description="Disordered" evidence="2">
    <location>
        <begin position="276"/>
        <end position="306"/>
    </location>
</feature>
<organism evidence="3 4">
    <name type="scientific">Symbiodinium microadriaticum</name>
    <name type="common">Dinoflagellate</name>
    <name type="synonym">Zooxanthella microadriatica</name>
    <dbReference type="NCBI Taxonomy" id="2951"/>
    <lineage>
        <taxon>Eukaryota</taxon>
        <taxon>Sar</taxon>
        <taxon>Alveolata</taxon>
        <taxon>Dinophyceae</taxon>
        <taxon>Suessiales</taxon>
        <taxon>Symbiodiniaceae</taxon>
        <taxon>Symbiodinium</taxon>
    </lineage>
</organism>
<feature type="region of interest" description="Disordered" evidence="2">
    <location>
        <begin position="68"/>
        <end position="118"/>
    </location>
</feature>
<evidence type="ECO:0000313" key="3">
    <source>
        <dbReference type="EMBL" id="OLP88493.1"/>
    </source>
</evidence>
<protein>
    <submittedName>
        <fullName evidence="3">Uncharacterized protein</fullName>
    </submittedName>
</protein>
<feature type="region of interest" description="Disordered" evidence="2">
    <location>
        <begin position="325"/>
        <end position="509"/>
    </location>
</feature>